<dbReference type="AlphaFoldDB" id="A0A1H0C178"/>
<reference evidence="3 4" key="1">
    <citation type="submission" date="2016-10" db="EMBL/GenBank/DDBJ databases">
        <authorList>
            <person name="de Groot N.N."/>
        </authorList>
    </citation>
    <scope>NUCLEOTIDE SEQUENCE [LARGE SCALE GENOMIC DNA]</scope>
    <source>
        <strain evidence="3 4">DSM 15269</strain>
    </source>
</reference>
<evidence type="ECO:0000313" key="4">
    <source>
        <dbReference type="Proteomes" id="UP000199602"/>
    </source>
</evidence>
<accession>A0A1H0C178</accession>
<evidence type="ECO:0000259" key="2">
    <source>
        <dbReference type="PROSITE" id="PS51411"/>
    </source>
</evidence>
<dbReference type="PANTHER" id="PTHR43830:SF3">
    <property type="entry name" value="PROTEIN PSP1"/>
    <property type="match status" value="1"/>
</dbReference>
<dbReference type="EMBL" id="FNIN01000002">
    <property type="protein sequence ID" value="SDN51663.1"/>
    <property type="molecule type" value="Genomic_DNA"/>
</dbReference>
<dbReference type="NCBIfam" id="NF041131">
    <property type="entry name" value="RicT_YaaT_fam"/>
    <property type="match status" value="1"/>
</dbReference>
<gene>
    <name evidence="3" type="ORF">SAMN04488516_102367</name>
</gene>
<feature type="coiled-coil region" evidence="1">
    <location>
        <begin position="65"/>
        <end position="92"/>
    </location>
</feature>
<evidence type="ECO:0000313" key="3">
    <source>
        <dbReference type="EMBL" id="SDN51663.1"/>
    </source>
</evidence>
<feature type="domain" description="PSP1 C-terminal" evidence="2">
    <location>
        <begin position="61"/>
        <end position="146"/>
    </location>
</feature>
<sequence length="299" mass="34862">MKKIVGLKFREYGPVYYFYEGDFEVKLGDKVIVATQEGLGLGEVVILRDKLPQDFSEEEVKTILRAASTEDLEQEEKNKNLAKEAYKFCKERIEARELPMKMVDVEVYFDRSKIIFYFTAPTRVDFRELVKDLVKVYRTRIELRQIGVRHETQMVGGIGNCGQICCCRRFLRKFEPVTIKMAKDQNLFLNPSKISGVCGRLLCCLSFEEEHYLEFQKRLPKIGKRYQTKKGLLRAIRANIFRQTISVLDEEGQEHEMPLSEWESILEEQIMVDEQSQILETQNENEMQNILGEQTGEGS</sequence>
<evidence type="ECO:0000256" key="1">
    <source>
        <dbReference type="SAM" id="Coils"/>
    </source>
</evidence>
<keyword evidence="4" id="KW-1185">Reference proteome</keyword>
<name>A0A1H0C178_9BACT</name>
<dbReference type="Proteomes" id="UP000199602">
    <property type="component" value="Unassembled WGS sequence"/>
</dbReference>
<proteinExistence type="predicted"/>
<keyword evidence="1" id="KW-0175">Coiled coil</keyword>
<dbReference type="PROSITE" id="PS51411">
    <property type="entry name" value="PSP1_C"/>
    <property type="match status" value="1"/>
</dbReference>
<dbReference type="OrthoDB" id="9779344at2"/>
<dbReference type="InterPro" id="IPR047767">
    <property type="entry name" value="PSP1-like"/>
</dbReference>
<dbReference type="PANTHER" id="PTHR43830">
    <property type="entry name" value="PROTEIN PSP1"/>
    <property type="match status" value="1"/>
</dbReference>
<protein>
    <submittedName>
        <fullName evidence="3">Cell fate regulator YaaT, PSP1 superfamily (Controls sporulation, competence, biofilm development)</fullName>
    </submittedName>
</protein>
<organism evidence="3 4">
    <name type="scientific">Desulfonauticus submarinus</name>
    <dbReference type="NCBI Taxonomy" id="206665"/>
    <lineage>
        <taxon>Bacteria</taxon>
        <taxon>Pseudomonadati</taxon>
        <taxon>Thermodesulfobacteriota</taxon>
        <taxon>Desulfovibrionia</taxon>
        <taxon>Desulfovibrionales</taxon>
        <taxon>Desulfonauticaceae</taxon>
        <taxon>Desulfonauticus</taxon>
    </lineage>
</organism>
<dbReference type="STRING" id="206665.SAMN04488516_102367"/>
<dbReference type="RefSeq" id="WP_092063884.1">
    <property type="nucleotide sequence ID" value="NZ_FNIN01000002.1"/>
</dbReference>
<dbReference type="Pfam" id="PF04468">
    <property type="entry name" value="PSP1"/>
    <property type="match status" value="1"/>
</dbReference>
<dbReference type="GO" id="GO:0005737">
    <property type="term" value="C:cytoplasm"/>
    <property type="evidence" value="ECO:0007669"/>
    <property type="project" value="TreeGrafter"/>
</dbReference>
<dbReference type="InterPro" id="IPR007557">
    <property type="entry name" value="PSP1_C"/>
</dbReference>